<dbReference type="Proteomes" id="UP001155380">
    <property type="component" value="Unassembled WGS sequence"/>
</dbReference>
<dbReference type="AlphaFoldDB" id="A0AAJ1C0E8"/>
<gene>
    <name evidence="3" type="ORF">NBH20_18810</name>
    <name evidence="4" type="ORF">NBH21_19635</name>
</gene>
<protein>
    <submittedName>
        <fullName evidence="4">NAD-dependent epimerase</fullName>
    </submittedName>
</protein>
<accession>A0AAJ1C0E8</accession>
<dbReference type="InterPro" id="IPR001509">
    <property type="entry name" value="Epimerase_deHydtase"/>
</dbReference>
<dbReference type="PRINTS" id="PR01713">
    <property type="entry name" value="NUCEPIMERASE"/>
</dbReference>
<dbReference type="CDD" id="cd05253">
    <property type="entry name" value="UDP_GE_SDE_e"/>
    <property type="match status" value="1"/>
</dbReference>
<sequence length="348" mass="38821">MRYLITGTAGFIGFHLARRLLEAGHSVTGFDGMTPYYDVSLKRKRHGILETYRNFDPVIGALEDMAALDRAAAVEQPDAIIHLAAQAGVRYSLENPQAYVTSNLTGSWTVLELAKRVQPKHLLLASSSSIYGANEKVPFAETDHADEPLTLYAATKKAMEAMGHSYAHLYKIPTTAFRFFTVYGPWGRPDMALFKFTDAILNGRPLEIYGEGKMSRDFTYIDDLVESIVRLVDVVPAEENRVTVPGVEDTLSRHAPYRIVNIGGGQPIELIRFVETVEAAVGEPALRRMLPMQKGDVPRTFALPDLLHALTGYKPDTPVEKGVLEFVHWYREWKRESAVAEQLPETVS</sequence>
<evidence type="ECO:0000256" key="1">
    <source>
        <dbReference type="ARBA" id="ARBA00023027"/>
    </source>
</evidence>
<proteinExistence type="predicted"/>
<name>A0AAJ1C0E8_9HYPH</name>
<feature type="domain" description="NAD-dependent epimerase/dehydratase" evidence="2">
    <location>
        <begin position="4"/>
        <end position="234"/>
    </location>
</feature>
<dbReference type="InterPro" id="IPR036291">
    <property type="entry name" value="NAD(P)-bd_dom_sf"/>
</dbReference>
<dbReference type="Proteomes" id="UP001155079">
    <property type="component" value="Unassembled WGS sequence"/>
</dbReference>
<evidence type="ECO:0000259" key="2">
    <source>
        <dbReference type="Pfam" id="PF01370"/>
    </source>
</evidence>
<dbReference type="Pfam" id="PF01370">
    <property type="entry name" value="Epimerase"/>
    <property type="match status" value="1"/>
</dbReference>
<evidence type="ECO:0000313" key="5">
    <source>
        <dbReference type="Proteomes" id="UP001155079"/>
    </source>
</evidence>
<evidence type="ECO:0000313" key="4">
    <source>
        <dbReference type="EMBL" id="MCO5958995.1"/>
    </source>
</evidence>
<organism evidence="4 6">
    <name type="scientific">Ciceribacter sichuanensis</name>
    <dbReference type="NCBI Taxonomy" id="2949647"/>
    <lineage>
        <taxon>Bacteria</taxon>
        <taxon>Pseudomonadati</taxon>
        <taxon>Pseudomonadota</taxon>
        <taxon>Alphaproteobacteria</taxon>
        <taxon>Hyphomicrobiales</taxon>
        <taxon>Rhizobiaceae</taxon>
        <taxon>Ciceribacter</taxon>
    </lineage>
</organism>
<keyword evidence="1" id="KW-0520">NAD</keyword>
<dbReference type="PANTHER" id="PTHR43574">
    <property type="entry name" value="EPIMERASE-RELATED"/>
    <property type="match status" value="1"/>
</dbReference>
<dbReference type="RefSeq" id="WP_250914402.1">
    <property type="nucleotide sequence ID" value="NZ_JAMQAY010000008.1"/>
</dbReference>
<keyword evidence="5" id="KW-1185">Reference proteome</keyword>
<comment type="caution">
    <text evidence="4">The sequence shown here is derived from an EMBL/GenBank/DDBJ whole genome shotgun (WGS) entry which is preliminary data.</text>
</comment>
<dbReference type="SUPFAM" id="SSF51735">
    <property type="entry name" value="NAD(P)-binding Rossmann-fold domains"/>
    <property type="match status" value="1"/>
</dbReference>
<evidence type="ECO:0000313" key="6">
    <source>
        <dbReference type="Proteomes" id="UP001155380"/>
    </source>
</evidence>
<reference evidence="4 5" key="1">
    <citation type="submission" date="2022-06" db="EMBL/GenBank/DDBJ databases">
        <authorList>
            <person name="Sun Q."/>
        </authorList>
    </citation>
    <scope>NUCLEOTIDE SEQUENCE</scope>
    <source>
        <strain evidence="4">S101</strain>
        <strain evidence="3 5">S153</strain>
    </source>
</reference>
<dbReference type="EMBL" id="JAMQAY010000008">
    <property type="protein sequence ID" value="MCM2403224.1"/>
    <property type="molecule type" value="Genomic_DNA"/>
</dbReference>
<dbReference type="Gene3D" id="3.40.50.720">
    <property type="entry name" value="NAD(P)-binding Rossmann-like Domain"/>
    <property type="match status" value="1"/>
</dbReference>
<evidence type="ECO:0000313" key="3">
    <source>
        <dbReference type="EMBL" id="MCM2403224.1"/>
    </source>
</evidence>
<dbReference type="EMBL" id="JAMXLX010000007">
    <property type="protein sequence ID" value="MCO5958995.1"/>
    <property type="molecule type" value="Genomic_DNA"/>
</dbReference>